<evidence type="ECO:0000313" key="1">
    <source>
        <dbReference type="EMBL" id="RKF55983.1"/>
    </source>
</evidence>
<dbReference type="Proteomes" id="UP000286134">
    <property type="component" value="Unassembled WGS sequence"/>
</dbReference>
<proteinExistence type="predicted"/>
<dbReference type="STRING" id="212602.A0A420HF20"/>
<dbReference type="AlphaFoldDB" id="A0A420HF20"/>
<accession>A0A420HF20</accession>
<dbReference type="EMBL" id="MCFK01008521">
    <property type="protein sequence ID" value="RKF55983.1"/>
    <property type="molecule type" value="Genomic_DNA"/>
</dbReference>
<dbReference type="OrthoDB" id="3595805at2759"/>
<protein>
    <submittedName>
        <fullName evidence="1">Uncharacterized protein</fullName>
    </submittedName>
</protein>
<organism evidence="1 2">
    <name type="scientific">Erysiphe neolycopersici</name>
    <dbReference type="NCBI Taxonomy" id="212602"/>
    <lineage>
        <taxon>Eukaryota</taxon>
        <taxon>Fungi</taxon>
        <taxon>Dikarya</taxon>
        <taxon>Ascomycota</taxon>
        <taxon>Pezizomycotina</taxon>
        <taxon>Leotiomycetes</taxon>
        <taxon>Erysiphales</taxon>
        <taxon>Erysiphaceae</taxon>
        <taxon>Erysiphe</taxon>
    </lineage>
</organism>
<keyword evidence="2" id="KW-1185">Reference proteome</keyword>
<evidence type="ECO:0000313" key="2">
    <source>
        <dbReference type="Proteomes" id="UP000286134"/>
    </source>
</evidence>
<reference evidence="1 2" key="1">
    <citation type="journal article" date="2018" name="BMC Genomics">
        <title>Comparative genome analyses reveal sequence features reflecting distinct modes of host-adaptation between dicot and monocot powdery mildew.</title>
        <authorList>
            <person name="Wu Y."/>
            <person name="Ma X."/>
            <person name="Pan Z."/>
            <person name="Kale S.D."/>
            <person name="Song Y."/>
            <person name="King H."/>
            <person name="Zhang Q."/>
            <person name="Presley C."/>
            <person name="Deng X."/>
            <person name="Wei C.I."/>
            <person name="Xiao S."/>
        </authorList>
    </citation>
    <scope>NUCLEOTIDE SEQUENCE [LARGE SCALE GENOMIC DNA]</scope>
    <source>
        <strain evidence="1">UMSG2</strain>
    </source>
</reference>
<name>A0A420HF20_9PEZI</name>
<comment type="caution">
    <text evidence="1">The sequence shown here is derived from an EMBL/GenBank/DDBJ whole genome shotgun (WGS) entry which is preliminary data.</text>
</comment>
<gene>
    <name evidence="1" type="ORF">OnM2_085028</name>
</gene>
<sequence>MTTSANPSSGIIILHGTENFREWIYTIEMSAKFGSQDIWKYINPIWSRGESTPIPPILNKPTPCDIRQGASTALDLEGVQVEDYKLRLAEWKESKAEIDEINRQIGAIQNKILGSISERLLPQLKPTDQA</sequence>